<gene>
    <name evidence="2" type="ORF">FE257_007983</name>
</gene>
<dbReference type="AlphaFoldDB" id="A0AAD4CM80"/>
<comment type="caution">
    <text evidence="2">The sequence shown here is derived from an EMBL/GenBank/DDBJ whole genome shotgun (WGS) entry which is preliminary data.</text>
</comment>
<evidence type="ECO:0000256" key="1">
    <source>
        <dbReference type="SAM" id="MobiDB-lite"/>
    </source>
</evidence>
<feature type="compositionally biased region" description="Basic and acidic residues" evidence="1">
    <location>
        <begin position="131"/>
        <end position="140"/>
    </location>
</feature>
<reference evidence="2" key="2">
    <citation type="submission" date="2020-02" db="EMBL/GenBank/DDBJ databases">
        <authorList>
            <person name="Gilchrist C.L.M."/>
            <person name="Chooi Y.-H."/>
        </authorList>
    </citation>
    <scope>NUCLEOTIDE SEQUENCE</scope>
    <source>
        <strain evidence="2">MST-FP2251</strain>
    </source>
</reference>
<dbReference type="Proteomes" id="UP001194746">
    <property type="component" value="Unassembled WGS sequence"/>
</dbReference>
<reference evidence="2" key="1">
    <citation type="journal article" date="2019" name="Beilstein J. Org. Chem.">
        <title>Nanangenines: drimane sesquiterpenoids as the dominant metabolite cohort of a novel Australian fungus, Aspergillus nanangensis.</title>
        <authorList>
            <person name="Lacey H.J."/>
            <person name="Gilchrist C.L.M."/>
            <person name="Crombie A."/>
            <person name="Kalaitzis J.A."/>
            <person name="Vuong D."/>
            <person name="Rutledge P.J."/>
            <person name="Turner P."/>
            <person name="Pitt J.I."/>
            <person name="Lacey E."/>
            <person name="Chooi Y.H."/>
            <person name="Piggott A.M."/>
        </authorList>
    </citation>
    <scope>NUCLEOTIDE SEQUENCE</scope>
    <source>
        <strain evidence="2">MST-FP2251</strain>
    </source>
</reference>
<accession>A0AAD4CM80</accession>
<evidence type="ECO:0000313" key="3">
    <source>
        <dbReference type="Proteomes" id="UP001194746"/>
    </source>
</evidence>
<dbReference type="EMBL" id="VCAU01000040">
    <property type="protein sequence ID" value="KAF9889006.1"/>
    <property type="molecule type" value="Genomic_DNA"/>
</dbReference>
<sequence>MLETLFRPWEIEQISCVDAFVEEKGTQLFEKIRWGFDDENPKFENYPPPRYNLARKLPGDRVAPLALTIELTGIEYLQMVMFDYKDHDDLVSIMEDSLIYTQALFLRPSYEGALGEKAQEVCRETAPSPRDQMEQRRDPLPFRGDTVNDPEGMYPPLGWTLLWRGTYSNVVGCYIGDETGRWGYALWDSDRLMESGAAEVLASQLRIQWWGWGDPRQKMDLMPMNQ</sequence>
<evidence type="ECO:0000313" key="2">
    <source>
        <dbReference type="EMBL" id="KAF9889006.1"/>
    </source>
</evidence>
<protein>
    <submittedName>
        <fullName evidence="2">Uncharacterized protein</fullName>
    </submittedName>
</protein>
<organism evidence="2 3">
    <name type="scientific">Aspergillus nanangensis</name>
    <dbReference type="NCBI Taxonomy" id="2582783"/>
    <lineage>
        <taxon>Eukaryota</taxon>
        <taxon>Fungi</taxon>
        <taxon>Dikarya</taxon>
        <taxon>Ascomycota</taxon>
        <taxon>Pezizomycotina</taxon>
        <taxon>Eurotiomycetes</taxon>
        <taxon>Eurotiomycetidae</taxon>
        <taxon>Eurotiales</taxon>
        <taxon>Aspergillaceae</taxon>
        <taxon>Aspergillus</taxon>
        <taxon>Aspergillus subgen. Circumdati</taxon>
    </lineage>
</organism>
<proteinExistence type="predicted"/>
<keyword evidence="3" id="KW-1185">Reference proteome</keyword>
<feature type="region of interest" description="Disordered" evidence="1">
    <location>
        <begin position="121"/>
        <end position="147"/>
    </location>
</feature>
<name>A0AAD4CM80_ASPNN</name>